<accession>A0AAV1IAH9</accession>
<evidence type="ECO:0000313" key="2">
    <source>
        <dbReference type="EMBL" id="CAK0784379.1"/>
    </source>
</evidence>
<dbReference type="InterPro" id="IPR036249">
    <property type="entry name" value="Thioredoxin-like_sf"/>
</dbReference>
<dbReference type="SUPFAM" id="SSF52833">
    <property type="entry name" value="Thioredoxin-like"/>
    <property type="match status" value="1"/>
</dbReference>
<dbReference type="Gene3D" id="3.40.30.10">
    <property type="entry name" value="Glutaredoxin"/>
    <property type="match status" value="1"/>
</dbReference>
<dbReference type="GO" id="GO:0016491">
    <property type="term" value="F:oxidoreductase activity"/>
    <property type="evidence" value="ECO:0007669"/>
    <property type="project" value="InterPro"/>
</dbReference>
<feature type="domain" description="DSBA-like thioredoxin" evidence="1">
    <location>
        <begin position="9"/>
        <end position="208"/>
    </location>
</feature>
<organism evidence="2 3">
    <name type="scientific">Coccomyxa viridis</name>
    <dbReference type="NCBI Taxonomy" id="1274662"/>
    <lineage>
        <taxon>Eukaryota</taxon>
        <taxon>Viridiplantae</taxon>
        <taxon>Chlorophyta</taxon>
        <taxon>core chlorophytes</taxon>
        <taxon>Trebouxiophyceae</taxon>
        <taxon>Trebouxiophyceae incertae sedis</taxon>
        <taxon>Coccomyxaceae</taxon>
        <taxon>Coccomyxa</taxon>
    </lineage>
</organism>
<protein>
    <recommendedName>
        <fullName evidence="1">DSBA-like thioredoxin domain-containing protein</fullName>
    </recommendedName>
</protein>
<sequence length="212" mass="23878">MAVKPLVSLDIWSDLACPWCYVGKRRLDKALELNKDRANFKVQWHPYMIDPATKPSGEDYMAYNRRRWGSDGWTRALKEAGRPDGAQFANWQTWPNTLQGHRLVLLAEQSGKASEAEDLLFEAIYEKGMNVSDITVLEQLGEPLHLPRVQEYLQSEEGKGEVLRRDNEAKQQLSIHGVPHFLVGAADRQERTSLHGAQSTAALARAIQEAAA</sequence>
<dbReference type="CDD" id="cd03024">
    <property type="entry name" value="DsbA_FrnE"/>
    <property type="match status" value="1"/>
</dbReference>
<reference evidence="2 3" key="1">
    <citation type="submission" date="2023-10" db="EMBL/GenBank/DDBJ databases">
        <authorList>
            <person name="Maclean D."/>
            <person name="Macfadyen A."/>
        </authorList>
    </citation>
    <scope>NUCLEOTIDE SEQUENCE [LARGE SCALE GENOMIC DNA]</scope>
</reference>
<gene>
    <name evidence="2" type="ORF">CVIRNUC_007583</name>
</gene>
<evidence type="ECO:0000313" key="3">
    <source>
        <dbReference type="Proteomes" id="UP001314263"/>
    </source>
</evidence>
<dbReference type="EMBL" id="CAUYUE010000010">
    <property type="protein sequence ID" value="CAK0784379.1"/>
    <property type="molecule type" value="Genomic_DNA"/>
</dbReference>
<name>A0AAV1IAH9_9CHLO</name>
<evidence type="ECO:0000259" key="1">
    <source>
        <dbReference type="Pfam" id="PF01323"/>
    </source>
</evidence>
<dbReference type="PANTHER" id="PTHR13887">
    <property type="entry name" value="GLUTATHIONE S-TRANSFERASE KAPPA"/>
    <property type="match status" value="1"/>
</dbReference>
<dbReference type="InterPro" id="IPR001853">
    <property type="entry name" value="DSBA-like_thioredoxin_dom"/>
</dbReference>
<comment type="caution">
    <text evidence="2">The sequence shown here is derived from an EMBL/GenBank/DDBJ whole genome shotgun (WGS) entry which is preliminary data.</text>
</comment>
<dbReference type="AlphaFoldDB" id="A0AAV1IAH9"/>
<keyword evidence="3" id="KW-1185">Reference proteome</keyword>
<dbReference type="PANTHER" id="PTHR13887:SF46">
    <property type="entry name" value="DSBA-LIKE THIOREDOXIN DOMAIN-CONTAINING PROTEIN"/>
    <property type="match status" value="1"/>
</dbReference>
<proteinExistence type="predicted"/>
<dbReference type="Pfam" id="PF01323">
    <property type="entry name" value="DSBA"/>
    <property type="match status" value="1"/>
</dbReference>
<dbReference type="Proteomes" id="UP001314263">
    <property type="component" value="Unassembled WGS sequence"/>
</dbReference>